<organism evidence="1 2">
    <name type="scientific">Coemansia linderi</name>
    <dbReference type="NCBI Taxonomy" id="2663919"/>
    <lineage>
        <taxon>Eukaryota</taxon>
        <taxon>Fungi</taxon>
        <taxon>Fungi incertae sedis</taxon>
        <taxon>Zoopagomycota</taxon>
        <taxon>Kickxellomycotina</taxon>
        <taxon>Kickxellomycetes</taxon>
        <taxon>Kickxellales</taxon>
        <taxon>Kickxellaceae</taxon>
        <taxon>Coemansia</taxon>
    </lineage>
</organism>
<sequence length="716" mass="80735">MAGMRPSGSPTRVSGKRVDIGNQFADISRDDLVCVDKTLVCKGFWDGVSGAARICLPRRSGKTFNLQLIRLFFSSLPELDCLGVSPSNTEIDYAALGRSKRESFFECSLLKELHADFFADHFMQHSVIYISLDKCDGNSFGAMVKLLCEAIACTARRHLGELRYSDKPVSSDLQEAERHLRDSLQLVRDVCGLSADKAAQYETLPSTLFSDLSRFVFLQNGRYILLLDEYDTPLLALLQSSWDKVDKEHAHSMFERLFQAMFKGNIHMDKGLITGVFELPTIKIGSGPNGIQDIHLVPLLSTDIRNSRSISLVRHSRGGLDALTDSFWFNAIEVRDMLVNCTAQFDGFDAYYDDVMGKIREFYNGYYIGRFSGKFNPWSACSFLKQLCRTLQEQPVISQGNVTDAIESSAQRYWVRTGSAKLIRNQCIQHRVESTSLLEELTLEYQERKYLPVEVQLAPSTTPPISVALGDASFVDLYFEGNRFSKGAFLSICLQAGYLTRRTAQTVCIPNEELFLVWRNLLGELVFGEDFTQGPNELKRGQIVGELWRNNPKRLCDLVTSSHMVLVGHTNFKEKQFANHAANSFKVAALFGALSHPRGIATLITNTQFLREVPTGDGRCDMVLWLDSTTNAARVFGVVIEFKLIDYRKRDDGRYCERRALEGLSQIEERDYSLCLENCLERMDIGLAIGSSVAVARSKLYKRTTTRDDWTHVESL</sequence>
<gene>
    <name evidence="1" type="ORF">GGI18_001891</name>
</gene>
<evidence type="ECO:0000313" key="1">
    <source>
        <dbReference type="EMBL" id="KAJ2790290.1"/>
    </source>
</evidence>
<comment type="caution">
    <text evidence="1">The sequence shown here is derived from an EMBL/GenBank/DDBJ whole genome shotgun (WGS) entry which is preliminary data.</text>
</comment>
<dbReference type="Proteomes" id="UP001140066">
    <property type="component" value="Unassembled WGS sequence"/>
</dbReference>
<protein>
    <submittedName>
        <fullName evidence="1">Uncharacterized protein</fullName>
    </submittedName>
</protein>
<name>A0ACC1KJ19_9FUNG</name>
<dbReference type="EMBL" id="JANBUK010000364">
    <property type="protein sequence ID" value="KAJ2790290.1"/>
    <property type="molecule type" value="Genomic_DNA"/>
</dbReference>
<keyword evidence="2" id="KW-1185">Reference proteome</keyword>
<reference evidence="1" key="1">
    <citation type="submission" date="2022-07" db="EMBL/GenBank/DDBJ databases">
        <title>Phylogenomic reconstructions and comparative analyses of Kickxellomycotina fungi.</title>
        <authorList>
            <person name="Reynolds N.K."/>
            <person name="Stajich J.E."/>
            <person name="Barry K."/>
            <person name="Grigoriev I.V."/>
            <person name="Crous P."/>
            <person name="Smith M.E."/>
        </authorList>
    </citation>
    <scope>NUCLEOTIDE SEQUENCE</scope>
    <source>
        <strain evidence="1">BCRC 34191</strain>
    </source>
</reference>
<evidence type="ECO:0000313" key="2">
    <source>
        <dbReference type="Proteomes" id="UP001140066"/>
    </source>
</evidence>
<accession>A0ACC1KJ19</accession>
<proteinExistence type="predicted"/>